<feature type="transmembrane region" description="Helical" evidence="1">
    <location>
        <begin position="111"/>
        <end position="133"/>
    </location>
</feature>
<dbReference type="EMBL" id="JAODUP010000233">
    <property type="protein sequence ID" value="KAK2155730.1"/>
    <property type="molecule type" value="Genomic_DNA"/>
</dbReference>
<reference evidence="2" key="1">
    <citation type="journal article" date="2023" name="Mol. Biol. Evol.">
        <title>Third-Generation Sequencing Reveals the Adaptive Role of the Epigenome in Three Deep-Sea Polychaetes.</title>
        <authorList>
            <person name="Perez M."/>
            <person name="Aroh O."/>
            <person name="Sun Y."/>
            <person name="Lan Y."/>
            <person name="Juniper S.K."/>
            <person name="Young C.R."/>
            <person name="Angers B."/>
            <person name="Qian P.Y."/>
        </authorList>
    </citation>
    <scope>NUCLEOTIDE SEQUENCE</scope>
    <source>
        <strain evidence="2">P08H-3</strain>
    </source>
</reference>
<dbReference type="Proteomes" id="UP001208570">
    <property type="component" value="Unassembled WGS sequence"/>
</dbReference>
<keyword evidence="1" id="KW-1133">Transmembrane helix</keyword>
<organism evidence="2 3">
    <name type="scientific">Paralvinella palmiformis</name>
    <dbReference type="NCBI Taxonomy" id="53620"/>
    <lineage>
        <taxon>Eukaryota</taxon>
        <taxon>Metazoa</taxon>
        <taxon>Spiralia</taxon>
        <taxon>Lophotrochozoa</taxon>
        <taxon>Annelida</taxon>
        <taxon>Polychaeta</taxon>
        <taxon>Sedentaria</taxon>
        <taxon>Canalipalpata</taxon>
        <taxon>Terebellida</taxon>
        <taxon>Terebelliformia</taxon>
        <taxon>Alvinellidae</taxon>
        <taxon>Paralvinella</taxon>
    </lineage>
</organism>
<comment type="caution">
    <text evidence="2">The sequence shown here is derived from an EMBL/GenBank/DDBJ whole genome shotgun (WGS) entry which is preliminary data.</text>
</comment>
<name>A0AAD9JPH4_9ANNE</name>
<accession>A0AAD9JPH4</accession>
<evidence type="ECO:0008006" key="4">
    <source>
        <dbReference type="Google" id="ProtNLM"/>
    </source>
</evidence>
<proteinExistence type="predicted"/>
<feature type="transmembrane region" description="Helical" evidence="1">
    <location>
        <begin position="139"/>
        <end position="166"/>
    </location>
</feature>
<feature type="transmembrane region" description="Helical" evidence="1">
    <location>
        <begin position="80"/>
        <end position="104"/>
    </location>
</feature>
<sequence length="181" mass="20341">MAVDIAMENTKWETDSRRLRKITIFAIFWTLILSMFAVAGSVFLYICLKFNLGVCGDLDLFEGPEDLYVPVGSKFSFQEIFLLCLASAYFIWIPCTITLSVGVAKNRTALYIPWLTWSGLMAALCVFGVIHLLTSVYDICIYVLAEYLLAAITLITTIPLSFAVYARFFALTKAMKGIILR</sequence>
<evidence type="ECO:0000313" key="2">
    <source>
        <dbReference type="EMBL" id="KAK2155730.1"/>
    </source>
</evidence>
<protein>
    <recommendedName>
        <fullName evidence="4">Transmembrane protein</fullName>
    </recommendedName>
</protein>
<evidence type="ECO:0000313" key="3">
    <source>
        <dbReference type="Proteomes" id="UP001208570"/>
    </source>
</evidence>
<keyword evidence="3" id="KW-1185">Reference proteome</keyword>
<keyword evidence="1" id="KW-0472">Membrane</keyword>
<feature type="transmembrane region" description="Helical" evidence="1">
    <location>
        <begin position="22"/>
        <end position="46"/>
    </location>
</feature>
<keyword evidence="1" id="KW-0812">Transmembrane</keyword>
<gene>
    <name evidence="2" type="ORF">LSH36_233g09090</name>
</gene>
<dbReference type="AlphaFoldDB" id="A0AAD9JPH4"/>
<evidence type="ECO:0000256" key="1">
    <source>
        <dbReference type="SAM" id="Phobius"/>
    </source>
</evidence>